<dbReference type="Pfam" id="PF04082">
    <property type="entry name" value="Fungal_trans"/>
    <property type="match status" value="1"/>
</dbReference>
<dbReference type="GO" id="GO:0008270">
    <property type="term" value="F:zinc ion binding"/>
    <property type="evidence" value="ECO:0007669"/>
    <property type="project" value="InterPro"/>
</dbReference>
<proteinExistence type="predicted"/>
<evidence type="ECO:0000256" key="2">
    <source>
        <dbReference type="ARBA" id="ARBA00022723"/>
    </source>
</evidence>
<reference evidence="6 7" key="1">
    <citation type="journal article" date="2019" name="Nat. Ecol. Evol.">
        <title>Megaphylogeny resolves global patterns of mushroom evolution.</title>
        <authorList>
            <person name="Varga T."/>
            <person name="Krizsan K."/>
            <person name="Foldi C."/>
            <person name="Dima B."/>
            <person name="Sanchez-Garcia M."/>
            <person name="Sanchez-Ramirez S."/>
            <person name="Szollosi G.J."/>
            <person name="Szarkandi J.G."/>
            <person name="Papp V."/>
            <person name="Albert L."/>
            <person name="Andreopoulos W."/>
            <person name="Angelini C."/>
            <person name="Antonin V."/>
            <person name="Barry K.W."/>
            <person name="Bougher N.L."/>
            <person name="Buchanan P."/>
            <person name="Buyck B."/>
            <person name="Bense V."/>
            <person name="Catcheside P."/>
            <person name="Chovatia M."/>
            <person name="Cooper J."/>
            <person name="Damon W."/>
            <person name="Desjardin D."/>
            <person name="Finy P."/>
            <person name="Geml J."/>
            <person name="Haridas S."/>
            <person name="Hughes K."/>
            <person name="Justo A."/>
            <person name="Karasinski D."/>
            <person name="Kautmanova I."/>
            <person name="Kiss B."/>
            <person name="Kocsube S."/>
            <person name="Kotiranta H."/>
            <person name="LaButti K.M."/>
            <person name="Lechner B.E."/>
            <person name="Liimatainen K."/>
            <person name="Lipzen A."/>
            <person name="Lukacs Z."/>
            <person name="Mihaltcheva S."/>
            <person name="Morgado L.N."/>
            <person name="Niskanen T."/>
            <person name="Noordeloos M.E."/>
            <person name="Ohm R.A."/>
            <person name="Ortiz-Santana B."/>
            <person name="Ovrebo C."/>
            <person name="Racz N."/>
            <person name="Riley R."/>
            <person name="Savchenko A."/>
            <person name="Shiryaev A."/>
            <person name="Soop K."/>
            <person name="Spirin V."/>
            <person name="Szebenyi C."/>
            <person name="Tomsovsky M."/>
            <person name="Tulloss R.E."/>
            <person name="Uehling J."/>
            <person name="Grigoriev I.V."/>
            <person name="Vagvolgyi C."/>
            <person name="Papp T."/>
            <person name="Martin F.M."/>
            <person name="Miettinen O."/>
            <person name="Hibbett D.S."/>
            <person name="Nagy L.G."/>
        </authorList>
    </citation>
    <scope>NUCLEOTIDE SEQUENCE [LARGE SCALE GENOMIC DNA]</scope>
    <source>
        <strain evidence="6 7">OMC1185</strain>
    </source>
</reference>
<feature type="domain" description="Zn(2)-C6 fungal-type" evidence="5">
    <location>
        <begin position="23"/>
        <end position="52"/>
    </location>
</feature>
<dbReference type="InterPro" id="IPR001138">
    <property type="entry name" value="Zn2Cys6_DnaBD"/>
</dbReference>
<evidence type="ECO:0000259" key="5">
    <source>
        <dbReference type="PROSITE" id="PS50048"/>
    </source>
</evidence>
<dbReference type="EMBL" id="ML213503">
    <property type="protein sequence ID" value="TFK56434.1"/>
    <property type="molecule type" value="Genomic_DNA"/>
</dbReference>
<keyword evidence="3" id="KW-0539">Nucleus</keyword>
<dbReference type="SMART" id="SM00066">
    <property type="entry name" value="GAL4"/>
    <property type="match status" value="1"/>
</dbReference>
<evidence type="ECO:0000256" key="1">
    <source>
        <dbReference type="ARBA" id="ARBA00004123"/>
    </source>
</evidence>
<evidence type="ECO:0000313" key="7">
    <source>
        <dbReference type="Proteomes" id="UP000305948"/>
    </source>
</evidence>
<dbReference type="CDD" id="cd12148">
    <property type="entry name" value="fungal_TF_MHR"/>
    <property type="match status" value="1"/>
</dbReference>
<feature type="compositionally biased region" description="Low complexity" evidence="4">
    <location>
        <begin position="105"/>
        <end position="134"/>
    </location>
</feature>
<dbReference type="GO" id="GO:0003677">
    <property type="term" value="F:DNA binding"/>
    <property type="evidence" value="ECO:0007669"/>
    <property type="project" value="InterPro"/>
</dbReference>
<organism evidence="6 7">
    <name type="scientific">Heliocybe sulcata</name>
    <dbReference type="NCBI Taxonomy" id="5364"/>
    <lineage>
        <taxon>Eukaryota</taxon>
        <taxon>Fungi</taxon>
        <taxon>Dikarya</taxon>
        <taxon>Basidiomycota</taxon>
        <taxon>Agaricomycotina</taxon>
        <taxon>Agaricomycetes</taxon>
        <taxon>Gloeophyllales</taxon>
        <taxon>Gloeophyllaceae</taxon>
        <taxon>Heliocybe</taxon>
    </lineage>
</organism>
<dbReference type="CDD" id="cd00067">
    <property type="entry name" value="GAL4"/>
    <property type="match status" value="1"/>
</dbReference>
<keyword evidence="7" id="KW-1185">Reference proteome</keyword>
<dbReference type="PROSITE" id="PS50048">
    <property type="entry name" value="ZN2_CY6_FUNGAL_2"/>
    <property type="match status" value="1"/>
</dbReference>
<name>A0A5C3NFC0_9AGAM</name>
<gene>
    <name evidence="6" type="ORF">OE88DRAFT_16711</name>
</gene>
<evidence type="ECO:0000256" key="3">
    <source>
        <dbReference type="ARBA" id="ARBA00023242"/>
    </source>
</evidence>
<feature type="compositionally biased region" description="Polar residues" evidence="4">
    <location>
        <begin position="135"/>
        <end position="147"/>
    </location>
</feature>
<protein>
    <recommendedName>
        <fullName evidence="5">Zn(2)-C6 fungal-type domain-containing protein</fullName>
    </recommendedName>
</protein>
<feature type="region of interest" description="Disordered" evidence="4">
    <location>
        <begin position="85"/>
        <end position="148"/>
    </location>
</feature>
<dbReference type="SUPFAM" id="SSF57701">
    <property type="entry name" value="Zn2/Cys6 DNA-binding domain"/>
    <property type="match status" value="1"/>
</dbReference>
<dbReference type="GO" id="GO:0006351">
    <property type="term" value="P:DNA-templated transcription"/>
    <property type="evidence" value="ECO:0007669"/>
    <property type="project" value="InterPro"/>
</dbReference>
<accession>A0A5C3NFC0</accession>
<comment type="subcellular location">
    <subcellularLocation>
        <location evidence="1">Nucleus</location>
    </subcellularLocation>
</comment>
<dbReference type="PANTHER" id="PTHR31001">
    <property type="entry name" value="UNCHARACTERIZED TRANSCRIPTIONAL REGULATORY PROTEIN"/>
    <property type="match status" value="1"/>
</dbReference>
<dbReference type="PROSITE" id="PS00463">
    <property type="entry name" value="ZN2_CY6_FUNGAL_1"/>
    <property type="match status" value="1"/>
</dbReference>
<dbReference type="InterPro" id="IPR050613">
    <property type="entry name" value="Sec_Metabolite_Reg"/>
</dbReference>
<dbReference type="Gene3D" id="4.10.240.10">
    <property type="entry name" value="Zn(2)-C6 fungal-type DNA-binding domain"/>
    <property type="match status" value="1"/>
</dbReference>
<keyword evidence="2" id="KW-0479">Metal-binding</keyword>
<dbReference type="PANTHER" id="PTHR31001:SF56">
    <property type="entry name" value="ZN(2)-C6 FUNGAL-TYPE DOMAIN-CONTAINING PROTEIN"/>
    <property type="match status" value="1"/>
</dbReference>
<dbReference type="STRING" id="5364.A0A5C3NFC0"/>
<dbReference type="SMART" id="SM00906">
    <property type="entry name" value="Fungal_trans"/>
    <property type="match status" value="1"/>
</dbReference>
<dbReference type="GO" id="GO:0005634">
    <property type="term" value="C:nucleus"/>
    <property type="evidence" value="ECO:0007669"/>
    <property type="project" value="UniProtKB-SubCell"/>
</dbReference>
<sequence length="841" mass="93000">MTNADNGKVLPEKRKRPGRVPVSCAECRRLKTRCDRKVPCEACVKKGCAAICPEGSLVTGRNNRLILANTEQLHDEIDSLRARLQEAEEESKNLRERLEASHSQSPATNGTSGTSAATPSSSSVSGNTGNNANSPQSQDNGVPQTEDGSLIDAFGTLTLGPRGETKFYGQTARAEFLAHALMQQLPTRVCMARLDQELLDAATATPSRFSGNVAMNGNIKAKLEAALPPLDEAYKLADSFLEAGKYMFFPLPRKQVFGELLPTVYGSNSPTQNAPDSLPLLFIIFAFGVLGGLDDPLFTPKANEYYLLARVALNLKSTLRDSTLLWVQAVIYMVQYVDIMELEGTSMPWLDAGIAVKHAYSIGLNLKSCRWGLDQDTSDKRSRAFWQLFALDTWLSFGFGRPPTISLEFVECDFPPDDSDFACNSDQKPMGYHMWTIQYAVMLRNSIVPAAFGAKLPSYSTILDLDRKVREFPVPGYLRPTCEAFRSTDPMYLFMQRGGVLHKKEATLLYLHRGYFAQALQESPEDPLRHKYGTSVMAAYRSAYRLIIGLRDLFNLYAKPLSRMTIAWSHLFSGAIVMSLLVTKSRSANLVKSAFEQIVTAHGVLTKAAAMNPMLSSMQEFMNKLHNLAHAAANRMYFQRAVIAELDRMAGKTRLVSGDSELVCAVPSYAGGCYAGLQPSQPEPQQHQHHGHQSHQHHGHQPHNHIQQFLQSLDQPQEQPSQPSQPPQSSPDLSAEADLLLNIPQNAHPTLTQDIMNFEGLGESLDFPQELYDQPAAENISPYEGDQWRFIAFGGHDEVNANGNVDSGDGFNMGDFPVDTLTMDSAWQSFVQQLGANDFVF</sequence>
<dbReference type="OrthoDB" id="424974at2759"/>
<dbReference type="InterPro" id="IPR007219">
    <property type="entry name" value="XnlR_reg_dom"/>
</dbReference>
<evidence type="ECO:0000256" key="4">
    <source>
        <dbReference type="SAM" id="MobiDB-lite"/>
    </source>
</evidence>
<feature type="compositionally biased region" description="Basic and acidic residues" evidence="4">
    <location>
        <begin position="85"/>
        <end position="100"/>
    </location>
</feature>
<dbReference type="GO" id="GO:0000981">
    <property type="term" value="F:DNA-binding transcription factor activity, RNA polymerase II-specific"/>
    <property type="evidence" value="ECO:0007669"/>
    <property type="project" value="InterPro"/>
</dbReference>
<evidence type="ECO:0000313" key="6">
    <source>
        <dbReference type="EMBL" id="TFK56434.1"/>
    </source>
</evidence>
<feature type="region of interest" description="Disordered" evidence="4">
    <location>
        <begin position="676"/>
        <end position="703"/>
    </location>
</feature>
<feature type="region of interest" description="Disordered" evidence="4">
    <location>
        <begin position="714"/>
        <end position="733"/>
    </location>
</feature>
<feature type="compositionally biased region" description="Basic residues" evidence="4">
    <location>
        <begin position="687"/>
        <end position="703"/>
    </location>
</feature>
<dbReference type="InterPro" id="IPR036864">
    <property type="entry name" value="Zn2-C6_fun-type_DNA-bd_sf"/>
</dbReference>
<dbReference type="Proteomes" id="UP000305948">
    <property type="component" value="Unassembled WGS sequence"/>
</dbReference>
<dbReference type="AlphaFoldDB" id="A0A5C3NFC0"/>